<keyword evidence="2" id="KW-1185">Reference proteome</keyword>
<sequence>MHASISALPVELLGYIFDLSVHSASFSDEDEHLGNDYPFDPANMMTTLCLSSVSRYWRNVTMNTPSLWTDVCISTELPEDDDEESLQMRNAMKPNARRITTYLTRSGNSPIDILISARDTKWDFLSMDAHYLEDAPYTHPFLSTQMHAAMDLLLPHAPRWRSLTILSDTCSPIYTALNRLSAFDPSSPYGAPFLEKIVLKRCNEYIGSYPEFMPREMKGTPDIPFAGLLDRTGGEFLPSLRELKLHGVHINWANLPPIIPASFGGLYSLELSEHAYEVRPSLVDFRRILATSPNLRALVVGVSGPTWDQDDALTEEASNARPIPLPLLSELTLKYTDAEDARHVLLHVDAPNAASLHISDVTPVAFPEQEDASSLLATCGTSSWGNHARFPALREVTMDRIEACSATPFRTCFEGLPKLERLSLEHTSGHAINALRPREYVGPEMELVEITPCPNLHSVSIRGAVLDFNGIARTRDARIESGARPFEPELTLDNWCPGDIVPVGLCGFEVPGAQAQVRICSGESYQEGGIDDVEMEDLRMEEMMMFSKELAPCSFLTGALGVSNWVL</sequence>
<dbReference type="AlphaFoldDB" id="A0A166Q727"/>
<organism evidence="1 2">
    <name type="scientific">Athelia psychrophila</name>
    <dbReference type="NCBI Taxonomy" id="1759441"/>
    <lineage>
        <taxon>Eukaryota</taxon>
        <taxon>Fungi</taxon>
        <taxon>Dikarya</taxon>
        <taxon>Basidiomycota</taxon>
        <taxon>Agaricomycotina</taxon>
        <taxon>Agaricomycetes</taxon>
        <taxon>Agaricomycetidae</taxon>
        <taxon>Atheliales</taxon>
        <taxon>Atheliaceae</taxon>
        <taxon>Athelia</taxon>
    </lineage>
</organism>
<reference evidence="1 2" key="1">
    <citation type="journal article" date="2016" name="Mol. Biol. Evol.">
        <title>Comparative Genomics of Early-Diverging Mushroom-Forming Fungi Provides Insights into the Origins of Lignocellulose Decay Capabilities.</title>
        <authorList>
            <person name="Nagy L.G."/>
            <person name="Riley R."/>
            <person name="Tritt A."/>
            <person name="Adam C."/>
            <person name="Daum C."/>
            <person name="Floudas D."/>
            <person name="Sun H."/>
            <person name="Yadav J.S."/>
            <person name="Pangilinan J."/>
            <person name="Larsson K.H."/>
            <person name="Matsuura K."/>
            <person name="Barry K."/>
            <person name="Labutti K."/>
            <person name="Kuo R."/>
            <person name="Ohm R.A."/>
            <person name="Bhattacharya S.S."/>
            <person name="Shirouzu T."/>
            <person name="Yoshinaga Y."/>
            <person name="Martin F.M."/>
            <person name="Grigoriev I.V."/>
            <person name="Hibbett D.S."/>
        </authorList>
    </citation>
    <scope>NUCLEOTIDE SEQUENCE [LARGE SCALE GENOMIC DNA]</scope>
    <source>
        <strain evidence="1 2">CBS 109695</strain>
    </source>
</reference>
<evidence type="ECO:0000313" key="2">
    <source>
        <dbReference type="Proteomes" id="UP000076532"/>
    </source>
</evidence>
<dbReference type="InterPro" id="IPR032675">
    <property type="entry name" value="LRR_dom_sf"/>
</dbReference>
<dbReference type="STRING" id="436010.A0A166Q727"/>
<dbReference type="Proteomes" id="UP000076532">
    <property type="component" value="Unassembled WGS sequence"/>
</dbReference>
<protein>
    <submittedName>
        <fullName evidence="1">Uncharacterized protein</fullName>
    </submittedName>
</protein>
<dbReference type="Gene3D" id="1.20.1280.50">
    <property type="match status" value="1"/>
</dbReference>
<accession>A0A166Q727</accession>
<evidence type="ECO:0000313" key="1">
    <source>
        <dbReference type="EMBL" id="KZP26831.1"/>
    </source>
</evidence>
<gene>
    <name evidence="1" type="ORF">FIBSPDRAFT_731897</name>
</gene>
<proteinExistence type="predicted"/>
<dbReference type="OrthoDB" id="3237066at2759"/>
<dbReference type="Gene3D" id="3.80.10.10">
    <property type="entry name" value="Ribonuclease Inhibitor"/>
    <property type="match status" value="1"/>
</dbReference>
<dbReference type="EMBL" id="KV417512">
    <property type="protein sequence ID" value="KZP26831.1"/>
    <property type="molecule type" value="Genomic_DNA"/>
</dbReference>
<name>A0A166Q727_9AGAM</name>
<dbReference type="SUPFAM" id="SSF52047">
    <property type="entry name" value="RNI-like"/>
    <property type="match status" value="1"/>
</dbReference>